<dbReference type="InterPro" id="IPR002777">
    <property type="entry name" value="PFD_beta-like"/>
</dbReference>
<keyword evidence="3" id="KW-0143">Chaperone</keyword>
<comment type="subunit">
    <text evidence="2">Heterohexamer of two PFD-alpha type and four PFD-beta type subunits.</text>
</comment>
<dbReference type="EMBL" id="HBUF01117568">
    <property type="protein sequence ID" value="CAG6641473.1"/>
    <property type="molecule type" value="Transcribed_RNA"/>
</dbReference>
<dbReference type="EMBL" id="HBUF01355704">
    <property type="protein sequence ID" value="CAG6717296.1"/>
    <property type="molecule type" value="Transcribed_RNA"/>
</dbReference>
<dbReference type="CDD" id="cd23161">
    <property type="entry name" value="Prefoldin_6"/>
    <property type="match status" value="1"/>
</dbReference>
<evidence type="ECO:0000256" key="2">
    <source>
        <dbReference type="ARBA" id="ARBA00011695"/>
    </source>
</evidence>
<proteinExistence type="inferred from homology"/>
<name>A0A8D8R1Y9_9HEMI</name>
<evidence type="ECO:0000256" key="4">
    <source>
        <dbReference type="ARBA" id="ARBA00072592"/>
    </source>
</evidence>
<organism evidence="5">
    <name type="scientific">Cacopsylla melanoneura</name>
    <dbReference type="NCBI Taxonomy" id="428564"/>
    <lineage>
        <taxon>Eukaryota</taxon>
        <taxon>Metazoa</taxon>
        <taxon>Ecdysozoa</taxon>
        <taxon>Arthropoda</taxon>
        <taxon>Hexapoda</taxon>
        <taxon>Insecta</taxon>
        <taxon>Pterygota</taxon>
        <taxon>Neoptera</taxon>
        <taxon>Paraneoptera</taxon>
        <taxon>Hemiptera</taxon>
        <taxon>Sternorrhyncha</taxon>
        <taxon>Psylloidea</taxon>
        <taxon>Psyllidae</taxon>
        <taxon>Psyllinae</taxon>
        <taxon>Cacopsylla</taxon>
    </lineage>
</organism>
<dbReference type="Pfam" id="PF01920">
    <property type="entry name" value="Prefoldin_2"/>
    <property type="match status" value="1"/>
</dbReference>
<accession>A0A8D8R1Y9</accession>
<dbReference type="PANTHER" id="PTHR21431">
    <property type="entry name" value="PREFOLDIN SUBUNIT 6"/>
    <property type="match status" value="1"/>
</dbReference>
<dbReference type="FunFam" id="1.10.287.370:FF:000003">
    <property type="entry name" value="Prefoldin subunit 6"/>
    <property type="match status" value="1"/>
</dbReference>
<dbReference type="PANTHER" id="PTHR21431:SF0">
    <property type="entry name" value="PREFOLDIN SUBUNIT 6"/>
    <property type="match status" value="1"/>
</dbReference>
<dbReference type="EMBL" id="HBUF01355702">
    <property type="protein sequence ID" value="CAG6717294.1"/>
    <property type="molecule type" value="Transcribed_RNA"/>
</dbReference>
<comment type="similarity">
    <text evidence="1">Belongs to the prefoldin subunit beta family.</text>
</comment>
<dbReference type="EMBL" id="HBUF01355703">
    <property type="protein sequence ID" value="CAG6717295.1"/>
    <property type="molecule type" value="Transcribed_RNA"/>
</dbReference>
<dbReference type="SUPFAM" id="SSF46579">
    <property type="entry name" value="Prefoldin"/>
    <property type="match status" value="1"/>
</dbReference>
<sequence length="126" mass="14813">MVEEVQKKLENELNLFKQCQKEYQKTLNQRQMLSAQLNENESVQKELGLMKDGGGEVYKLIGPILVKQELEEAKQNIKKRIDYISSELKRQDDTIATLDTKQDGHRENLTKLQQQFQQEQMAKMRT</sequence>
<evidence type="ECO:0000313" key="5">
    <source>
        <dbReference type="EMBL" id="CAG6641471.1"/>
    </source>
</evidence>
<dbReference type="GO" id="GO:0051082">
    <property type="term" value="F:unfolded protein binding"/>
    <property type="evidence" value="ECO:0007669"/>
    <property type="project" value="InterPro"/>
</dbReference>
<dbReference type="InterPro" id="IPR009053">
    <property type="entry name" value="Prefoldin"/>
</dbReference>
<evidence type="ECO:0000256" key="1">
    <source>
        <dbReference type="ARBA" id="ARBA00008045"/>
    </source>
</evidence>
<dbReference type="EMBL" id="HBUF01117566">
    <property type="protein sequence ID" value="CAG6641471.1"/>
    <property type="molecule type" value="Transcribed_RNA"/>
</dbReference>
<evidence type="ECO:0000256" key="3">
    <source>
        <dbReference type="ARBA" id="ARBA00023186"/>
    </source>
</evidence>
<dbReference type="GO" id="GO:0006457">
    <property type="term" value="P:protein folding"/>
    <property type="evidence" value="ECO:0007669"/>
    <property type="project" value="InterPro"/>
</dbReference>
<dbReference type="EMBL" id="HBUF01117567">
    <property type="protein sequence ID" value="CAG6641472.1"/>
    <property type="molecule type" value="Transcribed_RNA"/>
</dbReference>
<reference evidence="5" key="1">
    <citation type="submission" date="2021-05" db="EMBL/GenBank/DDBJ databases">
        <authorList>
            <person name="Alioto T."/>
            <person name="Alioto T."/>
            <person name="Gomez Garrido J."/>
        </authorList>
    </citation>
    <scope>NUCLEOTIDE SEQUENCE</scope>
</reference>
<dbReference type="GO" id="GO:0005737">
    <property type="term" value="C:cytoplasm"/>
    <property type="evidence" value="ECO:0007669"/>
    <property type="project" value="TreeGrafter"/>
</dbReference>
<dbReference type="EMBL" id="HBUF01614889">
    <property type="protein sequence ID" value="CAG6779634.1"/>
    <property type="molecule type" value="Transcribed_RNA"/>
</dbReference>
<dbReference type="GO" id="GO:0051131">
    <property type="term" value="P:chaperone-mediated protein complex assembly"/>
    <property type="evidence" value="ECO:0007669"/>
    <property type="project" value="TreeGrafter"/>
</dbReference>
<dbReference type="GO" id="GO:0016272">
    <property type="term" value="C:prefoldin complex"/>
    <property type="evidence" value="ECO:0007669"/>
    <property type="project" value="InterPro"/>
</dbReference>
<dbReference type="EMBL" id="HBUF01355701">
    <property type="protein sequence ID" value="CAG6717293.1"/>
    <property type="molecule type" value="Transcribed_RNA"/>
</dbReference>
<dbReference type="AlphaFoldDB" id="A0A8D8R1Y9"/>
<protein>
    <recommendedName>
        <fullName evidence="4">Probable prefoldin subunit 6</fullName>
    </recommendedName>
</protein>
<dbReference type="Gene3D" id="1.10.287.370">
    <property type="match status" value="1"/>
</dbReference>
<dbReference type="GO" id="GO:0051087">
    <property type="term" value="F:protein-folding chaperone binding"/>
    <property type="evidence" value="ECO:0007669"/>
    <property type="project" value="TreeGrafter"/>
</dbReference>
<dbReference type="EMBL" id="HBUF01614890">
    <property type="protein sequence ID" value="CAG6779635.1"/>
    <property type="molecule type" value="Transcribed_RNA"/>
</dbReference>